<dbReference type="AlphaFoldDB" id="F7VEP5"/>
<comment type="caution">
    <text evidence="1">The sequence shown here is derived from an EMBL/GenBank/DDBJ whole genome shotgun (WGS) entry which is preliminary data.</text>
</comment>
<reference evidence="1 2" key="1">
    <citation type="journal article" date="2011" name="Biochem. Biophys. Res. Commun.">
        <title>Increased number of Arginine-based salt bridges contributes to the thermotolerance of thermotolerant acetic acid bacteria, Acetobacter tropicalis SKU1100.</title>
        <authorList>
            <person name="Matsutani M."/>
            <person name="Hirakawa H."/>
            <person name="Nishikura M."/>
            <person name="Soemphol W."/>
            <person name="Ali I.A.I."/>
            <person name="Yakushi T."/>
            <person name="Matsushita K."/>
        </authorList>
    </citation>
    <scope>NUCLEOTIDE SEQUENCE [LARGE SCALE GENOMIC DNA]</scope>
    <source>
        <strain evidence="1 2">NBRC 101654</strain>
    </source>
</reference>
<evidence type="ECO:0000313" key="2">
    <source>
        <dbReference type="Proteomes" id="UP000004319"/>
    </source>
</evidence>
<accession>F7VEP5</accession>
<protein>
    <submittedName>
        <fullName evidence="1">Uncharacterized protein</fullName>
    </submittedName>
</protein>
<proteinExistence type="predicted"/>
<dbReference type="EMBL" id="BABS01000052">
    <property type="protein sequence ID" value="GAA08840.1"/>
    <property type="molecule type" value="Genomic_DNA"/>
</dbReference>
<name>F7VEP5_9PROT</name>
<evidence type="ECO:0000313" key="1">
    <source>
        <dbReference type="EMBL" id="GAA08840.1"/>
    </source>
</evidence>
<dbReference type="Proteomes" id="UP000004319">
    <property type="component" value="Unassembled WGS sequence"/>
</dbReference>
<organism evidence="1 2">
    <name type="scientific">Acetobacter tropicalis NBRC 101654</name>
    <dbReference type="NCBI Taxonomy" id="749388"/>
    <lineage>
        <taxon>Bacteria</taxon>
        <taxon>Pseudomonadati</taxon>
        <taxon>Pseudomonadota</taxon>
        <taxon>Alphaproteobacteria</taxon>
        <taxon>Acetobacterales</taxon>
        <taxon>Acetobacteraceae</taxon>
        <taxon>Acetobacter</taxon>
    </lineage>
</organism>
<sequence>MCSLWLASSAALAGWLKFSRKELGVDATIIDMTAIPILFHQQPVPEENAFSIPIVIAKMAGVS</sequence>
<gene>
    <name evidence="1" type="ORF">ATPR_1844</name>
</gene>